<dbReference type="CDD" id="cd01392">
    <property type="entry name" value="HTH_LacI"/>
    <property type="match status" value="1"/>
</dbReference>
<dbReference type="RefSeq" id="WP_106330870.1">
    <property type="nucleotide sequence ID" value="NZ_BOMO01000096.1"/>
</dbReference>
<evidence type="ECO:0000256" key="1">
    <source>
        <dbReference type="ARBA" id="ARBA00023015"/>
    </source>
</evidence>
<dbReference type="PANTHER" id="PTHR30146">
    <property type="entry name" value="LACI-RELATED TRANSCRIPTIONAL REPRESSOR"/>
    <property type="match status" value="1"/>
</dbReference>
<feature type="domain" description="HTH lacI-type" evidence="5">
    <location>
        <begin position="9"/>
        <end position="63"/>
    </location>
</feature>
<dbReference type="AlphaFoldDB" id="A0A2T0JKW5"/>
<evidence type="ECO:0000256" key="2">
    <source>
        <dbReference type="ARBA" id="ARBA00023125"/>
    </source>
</evidence>
<feature type="region of interest" description="Disordered" evidence="4">
    <location>
        <begin position="330"/>
        <end position="350"/>
    </location>
</feature>
<dbReference type="OrthoDB" id="59108at2"/>
<keyword evidence="3" id="KW-0804">Transcription</keyword>
<sequence>MSIRKGRSVTISDVAEAAGVSRAAVSKVIRDAYGVSPGMRARVQSAIEQLGYRPSVAARALRGSSYRLGLEVPHVNARFMTQIMTGAKQAVSGTPYQVILAPADGPEYSTLESLADGLVDGIIAVSPLVDPAWLEDLAGRIPVVMLGRHDTPSGYDTVIGDDRTGTRAIMRHLFDLGHRRIAHLTEPEPVTAPGTGTPHAIRLQVYRECMAEAGLGDLVQVARRHDDSEPARQAAAELVARHDRPTAIVAGHDDIALDALAAVAAAGLRDRVAVVGYDNTDLAEHPLIDLTSVDQQGVEMGAEAATMLLERLQGRIEPRHYVATTHLHVRGSSVRPTSDRAETGGRDQLE</sequence>
<gene>
    <name evidence="6" type="ORF">CLV67_14136</name>
</gene>
<dbReference type="SUPFAM" id="SSF53822">
    <property type="entry name" value="Periplasmic binding protein-like I"/>
    <property type="match status" value="1"/>
</dbReference>
<dbReference type="GO" id="GO:0000976">
    <property type="term" value="F:transcription cis-regulatory region binding"/>
    <property type="evidence" value="ECO:0007669"/>
    <property type="project" value="TreeGrafter"/>
</dbReference>
<keyword evidence="1" id="KW-0805">Transcription regulation</keyword>
<evidence type="ECO:0000313" key="6">
    <source>
        <dbReference type="EMBL" id="PRX08221.1"/>
    </source>
</evidence>
<keyword evidence="7" id="KW-1185">Reference proteome</keyword>
<dbReference type="InterPro" id="IPR046335">
    <property type="entry name" value="LacI/GalR-like_sensor"/>
</dbReference>
<name>A0A2T0JKW5_9ACTN</name>
<dbReference type="CDD" id="cd06267">
    <property type="entry name" value="PBP1_LacI_sugar_binding-like"/>
    <property type="match status" value="1"/>
</dbReference>
<evidence type="ECO:0000256" key="4">
    <source>
        <dbReference type="SAM" id="MobiDB-lite"/>
    </source>
</evidence>
<dbReference type="PROSITE" id="PS50932">
    <property type="entry name" value="HTH_LACI_2"/>
    <property type="match status" value="1"/>
</dbReference>
<dbReference type="PROSITE" id="PS00356">
    <property type="entry name" value="HTH_LACI_1"/>
    <property type="match status" value="1"/>
</dbReference>
<dbReference type="PANTHER" id="PTHR30146:SF153">
    <property type="entry name" value="LACTOSE OPERON REPRESSOR"/>
    <property type="match status" value="1"/>
</dbReference>
<evidence type="ECO:0000256" key="3">
    <source>
        <dbReference type="ARBA" id="ARBA00023163"/>
    </source>
</evidence>
<proteinExistence type="predicted"/>
<dbReference type="Proteomes" id="UP000239415">
    <property type="component" value="Unassembled WGS sequence"/>
</dbReference>
<keyword evidence="2" id="KW-0238">DNA-binding</keyword>
<accession>A0A2T0JKW5</accession>
<dbReference type="InterPro" id="IPR000843">
    <property type="entry name" value="HTH_LacI"/>
</dbReference>
<dbReference type="EMBL" id="PVMZ01000041">
    <property type="protein sequence ID" value="PRX08221.1"/>
    <property type="molecule type" value="Genomic_DNA"/>
</dbReference>
<evidence type="ECO:0000259" key="5">
    <source>
        <dbReference type="PROSITE" id="PS50932"/>
    </source>
</evidence>
<dbReference type="Pfam" id="PF13377">
    <property type="entry name" value="Peripla_BP_3"/>
    <property type="match status" value="1"/>
</dbReference>
<dbReference type="SUPFAM" id="SSF47413">
    <property type="entry name" value="lambda repressor-like DNA-binding domains"/>
    <property type="match status" value="1"/>
</dbReference>
<organism evidence="6 7">
    <name type="scientific">Actinoplanes italicus</name>
    <dbReference type="NCBI Taxonomy" id="113567"/>
    <lineage>
        <taxon>Bacteria</taxon>
        <taxon>Bacillati</taxon>
        <taxon>Actinomycetota</taxon>
        <taxon>Actinomycetes</taxon>
        <taxon>Micromonosporales</taxon>
        <taxon>Micromonosporaceae</taxon>
        <taxon>Actinoplanes</taxon>
    </lineage>
</organism>
<protein>
    <submittedName>
        <fullName evidence="6">LacI family transcriptional regulator</fullName>
    </submittedName>
</protein>
<dbReference type="Gene3D" id="1.10.260.40">
    <property type="entry name" value="lambda repressor-like DNA-binding domains"/>
    <property type="match status" value="1"/>
</dbReference>
<dbReference type="InterPro" id="IPR028082">
    <property type="entry name" value="Peripla_BP_I"/>
</dbReference>
<reference evidence="6 7" key="1">
    <citation type="submission" date="2018-03" db="EMBL/GenBank/DDBJ databases">
        <title>Genomic Encyclopedia of Archaeal and Bacterial Type Strains, Phase II (KMG-II): from individual species to whole genera.</title>
        <authorList>
            <person name="Goeker M."/>
        </authorList>
    </citation>
    <scope>NUCLEOTIDE SEQUENCE [LARGE SCALE GENOMIC DNA]</scope>
    <source>
        <strain evidence="6 7">DSM 43146</strain>
    </source>
</reference>
<feature type="compositionally biased region" description="Basic and acidic residues" evidence="4">
    <location>
        <begin position="337"/>
        <end position="350"/>
    </location>
</feature>
<dbReference type="GO" id="GO:0003700">
    <property type="term" value="F:DNA-binding transcription factor activity"/>
    <property type="evidence" value="ECO:0007669"/>
    <property type="project" value="TreeGrafter"/>
</dbReference>
<evidence type="ECO:0000313" key="7">
    <source>
        <dbReference type="Proteomes" id="UP000239415"/>
    </source>
</evidence>
<dbReference type="SMART" id="SM00354">
    <property type="entry name" value="HTH_LACI"/>
    <property type="match status" value="1"/>
</dbReference>
<dbReference type="InterPro" id="IPR010982">
    <property type="entry name" value="Lambda_DNA-bd_dom_sf"/>
</dbReference>
<comment type="caution">
    <text evidence="6">The sequence shown here is derived from an EMBL/GenBank/DDBJ whole genome shotgun (WGS) entry which is preliminary data.</text>
</comment>
<dbReference type="Pfam" id="PF00356">
    <property type="entry name" value="LacI"/>
    <property type="match status" value="1"/>
</dbReference>
<dbReference type="Gene3D" id="3.40.50.2300">
    <property type="match status" value="2"/>
</dbReference>